<evidence type="ECO:0000256" key="4">
    <source>
        <dbReference type="RuleBase" id="RU364078"/>
    </source>
</evidence>
<dbReference type="OrthoDB" id="9802554at2"/>
<reference evidence="7 8" key="1">
    <citation type="journal article" date="2015" name="Genome Announc.">
        <title>Genome Sequence of Lactobacillus curieae CCTCC M 2011381T, a Novel Producer of Gamma-aminobutyric Acid.</title>
        <authorList>
            <person name="Wang Y."/>
            <person name="Wang Y."/>
            <person name="Lang C."/>
            <person name="Wei D."/>
            <person name="Xu P."/>
            <person name="Xie J."/>
        </authorList>
    </citation>
    <scope>NUCLEOTIDE SEQUENCE [LARGE SCALE GENOMIC DNA]</scope>
    <source>
        <strain evidence="7 8">CCTCC M 2011381</strain>
    </source>
</reference>
<organism evidence="7 8">
    <name type="scientific">Lentilactobacillus curieae</name>
    <dbReference type="NCBI Taxonomy" id="1138822"/>
    <lineage>
        <taxon>Bacteria</taxon>
        <taxon>Bacillati</taxon>
        <taxon>Bacillota</taxon>
        <taxon>Bacilli</taxon>
        <taxon>Lactobacillales</taxon>
        <taxon>Lactobacillaceae</taxon>
        <taxon>Lentilactobacillus</taxon>
    </lineage>
</organism>
<keyword evidence="2 3" id="KW-0456">Lyase</keyword>
<dbReference type="EC" id="4.1.1.36" evidence="3"/>
<dbReference type="PANTHER" id="PTHR14359:SF6">
    <property type="entry name" value="PHOSPHOPANTOTHENOYLCYSTEINE DECARBOXYLASE"/>
    <property type="match status" value="1"/>
</dbReference>
<comment type="function">
    <text evidence="4">Catalyzes two steps in the biosynthesis of coenzyme A. In the first step cysteine is conjugated to 4'-phosphopantothenate to form 4-phosphopantothenoylcysteine, in the latter compound is decarboxylated to form 4'-phosphopantotheine.</text>
</comment>
<keyword evidence="3" id="KW-0460">Magnesium</keyword>
<comment type="catalytic activity">
    <reaction evidence="3 4">
        <text>(R)-4'-phosphopantothenate + L-cysteine + CTP = N-[(R)-4-phosphopantothenoyl]-L-cysteine + CMP + diphosphate + H(+)</text>
        <dbReference type="Rhea" id="RHEA:19397"/>
        <dbReference type="ChEBI" id="CHEBI:10986"/>
        <dbReference type="ChEBI" id="CHEBI:15378"/>
        <dbReference type="ChEBI" id="CHEBI:33019"/>
        <dbReference type="ChEBI" id="CHEBI:35235"/>
        <dbReference type="ChEBI" id="CHEBI:37563"/>
        <dbReference type="ChEBI" id="CHEBI:59458"/>
        <dbReference type="ChEBI" id="CHEBI:60377"/>
        <dbReference type="EC" id="6.3.2.5"/>
    </reaction>
</comment>
<dbReference type="Proteomes" id="UP000030361">
    <property type="component" value="Chromosome"/>
</dbReference>
<comment type="cofactor">
    <cofactor evidence="3">
        <name>FMN</name>
        <dbReference type="ChEBI" id="CHEBI:58210"/>
    </cofactor>
    <text evidence="3">Binds 1 FMN per subunit.</text>
</comment>
<dbReference type="Pfam" id="PF04127">
    <property type="entry name" value="DFP"/>
    <property type="match status" value="1"/>
</dbReference>
<dbReference type="InterPro" id="IPR007085">
    <property type="entry name" value="DNA/pantothenate-metab_flavo_C"/>
</dbReference>
<dbReference type="InterPro" id="IPR035929">
    <property type="entry name" value="CoaB-like_sf"/>
</dbReference>
<evidence type="ECO:0000259" key="6">
    <source>
        <dbReference type="Pfam" id="PF04127"/>
    </source>
</evidence>
<dbReference type="Gene3D" id="3.40.50.1950">
    <property type="entry name" value="Flavin prenyltransferase-like"/>
    <property type="match status" value="1"/>
</dbReference>
<keyword evidence="8" id="KW-1185">Reference proteome</keyword>
<comment type="pathway">
    <text evidence="3 4">Cofactor biosynthesis; coenzyme A biosynthesis; CoA from (R)-pantothenate: step 3/5.</text>
</comment>
<dbReference type="RefSeq" id="WP_035167234.1">
    <property type="nucleotide sequence ID" value="NZ_CP018906.1"/>
</dbReference>
<comment type="catalytic activity">
    <reaction evidence="3 4">
        <text>N-[(R)-4-phosphopantothenoyl]-L-cysteine + H(+) = (R)-4'-phosphopantetheine + CO2</text>
        <dbReference type="Rhea" id="RHEA:16793"/>
        <dbReference type="ChEBI" id="CHEBI:15378"/>
        <dbReference type="ChEBI" id="CHEBI:16526"/>
        <dbReference type="ChEBI" id="CHEBI:59458"/>
        <dbReference type="ChEBI" id="CHEBI:61723"/>
        <dbReference type="EC" id="4.1.1.36"/>
    </reaction>
</comment>
<dbReference type="SUPFAM" id="SSF52507">
    <property type="entry name" value="Homo-oligomeric flavin-containing Cys decarboxylases, HFCD"/>
    <property type="match status" value="1"/>
</dbReference>
<dbReference type="Pfam" id="PF02441">
    <property type="entry name" value="Flavoprotein"/>
    <property type="match status" value="1"/>
</dbReference>
<feature type="binding site" evidence="3">
    <location>
        <position position="339"/>
    </location>
    <ligand>
        <name>CTP</name>
        <dbReference type="ChEBI" id="CHEBI:37563"/>
    </ligand>
</feature>
<protein>
    <recommendedName>
        <fullName evidence="3">Coenzyme A biosynthesis bifunctional protein CoaBC</fullName>
    </recommendedName>
    <alternativeName>
        <fullName evidence="3">DNA/pantothenate metabolism flavoprotein</fullName>
    </alternativeName>
    <alternativeName>
        <fullName evidence="3">Phosphopantothenoylcysteine synthetase/decarboxylase</fullName>
        <shortName evidence="3">PPCS-PPCDC</shortName>
    </alternativeName>
    <domain>
        <recommendedName>
            <fullName evidence="3">Phosphopantothenoylcysteine decarboxylase</fullName>
            <shortName evidence="3">PPC decarboxylase</shortName>
            <shortName evidence="3">PPC-DC</shortName>
            <ecNumber evidence="3">4.1.1.36</ecNumber>
        </recommendedName>
        <alternativeName>
            <fullName evidence="3">CoaC</fullName>
        </alternativeName>
    </domain>
    <domain>
        <recommendedName>
            <fullName evidence="3">Phosphopantothenate--cysteine ligase</fullName>
            <ecNumber evidence="3">6.3.2.5</ecNumber>
        </recommendedName>
        <alternativeName>
            <fullName evidence="3">CoaB</fullName>
        </alternativeName>
        <alternativeName>
            <fullName evidence="3">Phosphopantothenoylcysteine synthetase</fullName>
            <shortName evidence="3">PPC synthetase</shortName>
            <shortName evidence="3">PPC-S</shortName>
        </alternativeName>
    </domain>
</protein>
<dbReference type="GO" id="GO:0015937">
    <property type="term" value="P:coenzyme A biosynthetic process"/>
    <property type="evidence" value="ECO:0007669"/>
    <property type="project" value="UniProtKB-UniRule"/>
</dbReference>
<feature type="region of interest" description="Phosphopantothenoylcysteine decarboxylase" evidence="3">
    <location>
        <begin position="1"/>
        <end position="189"/>
    </location>
</feature>
<keyword evidence="1 3" id="KW-0210">Decarboxylase</keyword>
<name>A0A1S6QK94_9LACO</name>
<dbReference type="GO" id="GO:0004632">
    <property type="term" value="F:phosphopantothenate--cysteine ligase activity"/>
    <property type="evidence" value="ECO:0007669"/>
    <property type="project" value="UniProtKB-UniRule"/>
</dbReference>
<feature type="binding site" evidence="3">
    <location>
        <position position="278"/>
    </location>
    <ligand>
        <name>CTP</name>
        <dbReference type="ChEBI" id="CHEBI:37563"/>
    </ligand>
</feature>
<dbReference type="GO" id="GO:0004633">
    <property type="term" value="F:phosphopantothenoylcysteine decarboxylase activity"/>
    <property type="evidence" value="ECO:0007669"/>
    <property type="project" value="UniProtKB-UniRule"/>
</dbReference>
<sequence>MFSNKQVTLIVTGSIAVYKSLTLVRELIKNNNRVRVVMTTAATKFVTPLAFQTLSKQRVIVDEFQDYDVDKVLHIDIADSTDLTIVAPASANIIGKLANGIGDDAASTVLLANHAPLFVVPTMNTNMLENPANARNLRTLAADGIHVMDSATGFLAEGYSGKGRMPEPTEILQWVSNTIDQSQVLKGRKIIVTAGGTREPIDPVRYITNHSSGKMGFAIAKAAADAGAEVTLIAANTSLPHFDGVSVISVVTAREMAAEVTKRFAEADGLIMSAAIADFRPETVADHKIKKVADEDKMTLTMVKNPDIVKSIGKVKRADQFVVGFAAETNDLMANANKKITSKNLDLIVANDVGNKKIGFNSDQNQVTLIWPNGETKKTSVETKSKVAEELIKIIAEFK</sequence>
<gene>
    <name evidence="3" type="primary">coaBC</name>
    <name evidence="7" type="ORF">PL11_008805</name>
</gene>
<comment type="similarity">
    <text evidence="3 4">In the N-terminal section; belongs to the HFCD (homo-oligomeric flavin containing Cys decarboxylase) superfamily.</text>
</comment>
<comment type="pathway">
    <text evidence="3 4">Cofactor biosynthesis; coenzyme A biosynthesis; CoA from (R)-pantothenate: step 2/5.</text>
</comment>
<comment type="caution">
    <text evidence="3">Lacks conserved residue(s) required for the propagation of feature annotation.</text>
</comment>
<dbReference type="GO" id="GO:0071513">
    <property type="term" value="C:phosphopantothenoylcysteine decarboxylase complex"/>
    <property type="evidence" value="ECO:0007669"/>
    <property type="project" value="TreeGrafter"/>
</dbReference>
<evidence type="ECO:0000313" key="7">
    <source>
        <dbReference type="EMBL" id="AQW22010.1"/>
    </source>
</evidence>
<dbReference type="HAMAP" id="MF_02225">
    <property type="entry name" value="CoaBC"/>
    <property type="match status" value="1"/>
</dbReference>
<evidence type="ECO:0000256" key="1">
    <source>
        <dbReference type="ARBA" id="ARBA00022793"/>
    </source>
</evidence>
<dbReference type="Gene3D" id="3.40.50.10300">
    <property type="entry name" value="CoaB-like"/>
    <property type="match status" value="1"/>
</dbReference>
<feature type="binding site" evidence="3">
    <location>
        <position position="325"/>
    </location>
    <ligand>
        <name>CTP</name>
        <dbReference type="ChEBI" id="CHEBI:37563"/>
    </ligand>
</feature>
<dbReference type="GO" id="GO:0010181">
    <property type="term" value="F:FMN binding"/>
    <property type="evidence" value="ECO:0007669"/>
    <property type="project" value="UniProtKB-UniRule"/>
</dbReference>
<keyword evidence="3" id="KW-0511">Multifunctional enzyme</keyword>
<dbReference type="UniPathway" id="UPA00241">
    <property type="reaction ID" value="UER00353"/>
</dbReference>
<comment type="similarity">
    <text evidence="3 4">In the C-terminal section; belongs to the PPC synthetase family.</text>
</comment>
<dbReference type="SUPFAM" id="SSF102645">
    <property type="entry name" value="CoaB-like"/>
    <property type="match status" value="1"/>
</dbReference>
<accession>A0A1S6QK94</accession>
<dbReference type="EMBL" id="CP018906">
    <property type="protein sequence ID" value="AQW22010.1"/>
    <property type="molecule type" value="Genomic_DNA"/>
</dbReference>
<dbReference type="EC" id="6.3.2.5" evidence="3"/>
<evidence type="ECO:0000259" key="5">
    <source>
        <dbReference type="Pfam" id="PF02441"/>
    </source>
</evidence>
<evidence type="ECO:0000313" key="8">
    <source>
        <dbReference type="Proteomes" id="UP000030361"/>
    </source>
</evidence>
<comment type="cofactor">
    <cofactor evidence="3">
        <name>Mg(2+)</name>
        <dbReference type="ChEBI" id="CHEBI:18420"/>
    </cofactor>
</comment>
<feature type="binding site" evidence="3">
    <location>
        <position position="343"/>
    </location>
    <ligand>
        <name>CTP</name>
        <dbReference type="ChEBI" id="CHEBI:37563"/>
    </ligand>
</feature>
<keyword evidence="3" id="KW-0479">Metal-binding</keyword>
<dbReference type="GO" id="GO:0015941">
    <property type="term" value="P:pantothenate catabolic process"/>
    <property type="evidence" value="ECO:0007669"/>
    <property type="project" value="InterPro"/>
</dbReference>
<keyword evidence="3 4" id="KW-0436">Ligase</keyword>
<evidence type="ECO:0000256" key="2">
    <source>
        <dbReference type="ARBA" id="ARBA00023239"/>
    </source>
</evidence>
<keyword evidence="3 4" id="KW-0285">Flavoprotein</keyword>
<feature type="binding site" evidence="3">
    <location>
        <begin position="306"/>
        <end position="309"/>
    </location>
    <ligand>
        <name>CTP</name>
        <dbReference type="ChEBI" id="CHEBI:37563"/>
    </ligand>
</feature>
<feature type="domain" description="DNA/pantothenate metabolism flavoprotein C-terminal" evidence="6">
    <location>
        <begin position="185"/>
        <end position="397"/>
    </location>
</feature>
<dbReference type="KEGG" id="lcu:PL11_008805"/>
<dbReference type="AlphaFoldDB" id="A0A1S6QK94"/>
<keyword evidence="3 4" id="KW-0288">FMN</keyword>
<comment type="function">
    <text evidence="3">Catalyzes two sequential steps in the biosynthesis of coenzyme A. In the first step cysteine is conjugated to 4'-phosphopantothenate to form 4-phosphopantothenoylcysteine. In the second step the latter compound is decarboxylated to form 4'-phosphopantotheine.</text>
</comment>
<dbReference type="NCBIfam" id="TIGR00521">
    <property type="entry name" value="coaBC_dfp"/>
    <property type="match status" value="1"/>
</dbReference>
<dbReference type="InterPro" id="IPR003382">
    <property type="entry name" value="Flavoprotein"/>
</dbReference>
<feature type="binding site" evidence="3">
    <location>
        <position position="288"/>
    </location>
    <ligand>
        <name>CTP</name>
        <dbReference type="ChEBI" id="CHEBI:37563"/>
    </ligand>
</feature>
<dbReference type="GO" id="GO:0046872">
    <property type="term" value="F:metal ion binding"/>
    <property type="evidence" value="ECO:0007669"/>
    <property type="project" value="UniProtKB-KW"/>
</dbReference>
<dbReference type="PANTHER" id="PTHR14359">
    <property type="entry name" value="HOMO-OLIGOMERIC FLAVIN CONTAINING CYS DECARBOXYLASE FAMILY"/>
    <property type="match status" value="1"/>
</dbReference>
<evidence type="ECO:0000256" key="3">
    <source>
        <dbReference type="HAMAP-Rule" id="MF_02225"/>
    </source>
</evidence>
<feature type="domain" description="Flavoprotein" evidence="5">
    <location>
        <begin position="5"/>
        <end position="176"/>
    </location>
</feature>
<feature type="region of interest" description="Phosphopantothenate--cysteine ligase" evidence="3">
    <location>
        <begin position="190"/>
        <end position="399"/>
    </location>
</feature>
<dbReference type="InterPro" id="IPR036551">
    <property type="entry name" value="Flavin_trans-like"/>
</dbReference>
<dbReference type="eggNOG" id="COG0452">
    <property type="taxonomic scope" value="Bacteria"/>
</dbReference>
<dbReference type="InterPro" id="IPR005252">
    <property type="entry name" value="CoaBC"/>
</dbReference>
<proteinExistence type="inferred from homology"/>